<keyword evidence="3" id="KW-1185">Reference proteome</keyword>
<sequence length="310" mass="35904">MEMEGAPKRARAGGGEAPDRFSALPDELLRRVLSFLPSRQAVQTTVLYKRWIDLWRLMPAIDHNIREFKCRSPAPGQYEKTMWGKMENFTTNLLMRHRPPRLDAFRLHTGLTSVICRRDVDRWIRRAIEYCPVELEITDLLSVSYRPPKLFSCHLKRLVLSGVYLEHNFGEQLRSECRILEDPVLWQCQKFLVEASISLTSDQLSRRGEAILLASGQPILTSLELKSFNVMYDEGTEREVQMVNKTTLKTVRPVVGPNEFPILENLRTLLLDECDLRDNIRLLRHFLQSSPNLEKLTVRLALCKVAMDDL</sequence>
<dbReference type="EMBL" id="PQIB02000015">
    <property type="protein sequence ID" value="RLM65601.1"/>
    <property type="molecule type" value="Genomic_DNA"/>
</dbReference>
<dbReference type="AlphaFoldDB" id="A0A3L6PY18"/>
<proteinExistence type="predicted"/>
<dbReference type="Pfam" id="PF00646">
    <property type="entry name" value="F-box"/>
    <property type="match status" value="1"/>
</dbReference>
<dbReference type="Proteomes" id="UP000275267">
    <property type="component" value="Unassembled WGS sequence"/>
</dbReference>
<evidence type="ECO:0000313" key="2">
    <source>
        <dbReference type="EMBL" id="RLM65601.1"/>
    </source>
</evidence>
<dbReference type="SUPFAM" id="SSF81383">
    <property type="entry name" value="F-box domain"/>
    <property type="match status" value="1"/>
</dbReference>
<gene>
    <name evidence="2" type="ORF">C2845_PM16G08240</name>
</gene>
<dbReference type="STRING" id="4540.A0A3L6PY18"/>
<dbReference type="InterPro" id="IPR001810">
    <property type="entry name" value="F-box_dom"/>
</dbReference>
<feature type="domain" description="F-box" evidence="1">
    <location>
        <begin position="18"/>
        <end position="68"/>
    </location>
</feature>
<dbReference type="InterPro" id="IPR053197">
    <property type="entry name" value="F-box_SCFL_complex_component"/>
</dbReference>
<comment type="caution">
    <text evidence="2">The sequence shown here is derived from an EMBL/GenBank/DDBJ whole genome shotgun (WGS) entry which is preliminary data.</text>
</comment>
<dbReference type="OrthoDB" id="686464at2759"/>
<accession>A0A3L6PY18</accession>
<dbReference type="PANTHER" id="PTHR34223:SF98">
    <property type="entry name" value="OS04G0440901 PROTEIN"/>
    <property type="match status" value="1"/>
</dbReference>
<name>A0A3L6PY18_PANMI</name>
<protein>
    <recommendedName>
        <fullName evidence="1">F-box domain-containing protein</fullName>
    </recommendedName>
</protein>
<dbReference type="PROSITE" id="PS50181">
    <property type="entry name" value="FBOX"/>
    <property type="match status" value="1"/>
</dbReference>
<dbReference type="PANTHER" id="PTHR34223">
    <property type="entry name" value="OS11G0201299 PROTEIN"/>
    <property type="match status" value="1"/>
</dbReference>
<evidence type="ECO:0000313" key="3">
    <source>
        <dbReference type="Proteomes" id="UP000275267"/>
    </source>
</evidence>
<reference evidence="3" key="1">
    <citation type="journal article" date="2019" name="Nat. Commun.">
        <title>The genome of broomcorn millet.</title>
        <authorList>
            <person name="Zou C."/>
            <person name="Miki D."/>
            <person name="Li D."/>
            <person name="Tang Q."/>
            <person name="Xiao L."/>
            <person name="Rajput S."/>
            <person name="Deng P."/>
            <person name="Jia W."/>
            <person name="Huang R."/>
            <person name="Zhang M."/>
            <person name="Sun Y."/>
            <person name="Hu J."/>
            <person name="Fu X."/>
            <person name="Schnable P.S."/>
            <person name="Li F."/>
            <person name="Zhang H."/>
            <person name="Feng B."/>
            <person name="Zhu X."/>
            <person name="Liu R."/>
            <person name="Schnable J.C."/>
            <person name="Zhu J.-K."/>
            <person name="Zhang H."/>
        </authorList>
    </citation>
    <scope>NUCLEOTIDE SEQUENCE [LARGE SCALE GENOMIC DNA]</scope>
</reference>
<dbReference type="SUPFAM" id="SSF52047">
    <property type="entry name" value="RNI-like"/>
    <property type="match status" value="1"/>
</dbReference>
<dbReference type="InterPro" id="IPR036047">
    <property type="entry name" value="F-box-like_dom_sf"/>
</dbReference>
<evidence type="ECO:0000259" key="1">
    <source>
        <dbReference type="PROSITE" id="PS50181"/>
    </source>
</evidence>
<organism evidence="2 3">
    <name type="scientific">Panicum miliaceum</name>
    <name type="common">Proso millet</name>
    <name type="synonym">Broomcorn millet</name>
    <dbReference type="NCBI Taxonomy" id="4540"/>
    <lineage>
        <taxon>Eukaryota</taxon>
        <taxon>Viridiplantae</taxon>
        <taxon>Streptophyta</taxon>
        <taxon>Embryophyta</taxon>
        <taxon>Tracheophyta</taxon>
        <taxon>Spermatophyta</taxon>
        <taxon>Magnoliopsida</taxon>
        <taxon>Liliopsida</taxon>
        <taxon>Poales</taxon>
        <taxon>Poaceae</taxon>
        <taxon>PACMAD clade</taxon>
        <taxon>Panicoideae</taxon>
        <taxon>Panicodae</taxon>
        <taxon>Paniceae</taxon>
        <taxon>Panicinae</taxon>
        <taxon>Panicum</taxon>
        <taxon>Panicum sect. Panicum</taxon>
    </lineage>
</organism>